<keyword evidence="3" id="KW-0472">Membrane</keyword>
<reference evidence="6 7" key="1">
    <citation type="submission" date="2024-01" db="EMBL/GenBank/DDBJ databases">
        <title>Genome insights into Plantactinospora veratri sp. nov.</title>
        <authorList>
            <person name="Wang L."/>
        </authorList>
    </citation>
    <scope>NUCLEOTIDE SEQUENCE [LARGE SCALE GENOMIC DNA]</scope>
    <source>
        <strain evidence="6 7">NEAU-FHS4</strain>
    </source>
</reference>
<evidence type="ECO:0000313" key="6">
    <source>
        <dbReference type="EMBL" id="MEE6309575.1"/>
    </source>
</evidence>
<dbReference type="Pfam" id="PF01357">
    <property type="entry name" value="Expansin_C"/>
    <property type="match status" value="1"/>
</dbReference>
<keyword evidence="3" id="KW-0812">Transmembrane</keyword>
<evidence type="ECO:0000259" key="4">
    <source>
        <dbReference type="Pfam" id="PF01357"/>
    </source>
</evidence>
<evidence type="ECO:0000256" key="2">
    <source>
        <dbReference type="SAM" id="MobiDB-lite"/>
    </source>
</evidence>
<keyword evidence="7" id="KW-1185">Reference proteome</keyword>
<feature type="compositionally biased region" description="Pro residues" evidence="2">
    <location>
        <begin position="307"/>
        <end position="327"/>
    </location>
</feature>
<dbReference type="NCBIfam" id="NF041144">
    <property type="entry name" value="expansin_EXLX1"/>
    <property type="match status" value="1"/>
</dbReference>
<feature type="compositionally biased region" description="Low complexity" evidence="2">
    <location>
        <begin position="328"/>
        <end position="352"/>
    </location>
</feature>
<feature type="region of interest" description="Disordered" evidence="2">
    <location>
        <begin position="299"/>
        <end position="352"/>
    </location>
</feature>
<dbReference type="InterPro" id="IPR051477">
    <property type="entry name" value="Expansin_CellWall"/>
</dbReference>
<dbReference type="InterPro" id="IPR007117">
    <property type="entry name" value="Expansin_CBD"/>
</dbReference>
<accession>A0ABU7SI18</accession>
<dbReference type="Pfam" id="PF03330">
    <property type="entry name" value="DPBB_1"/>
    <property type="match status" value="1"/>
</dbReference>
<dbReference type="SUPFAM" id="SSF49590">
    <property type="entry name" value="PHL pollen allergen"/>
    <property type="match status" value="1"/>
</dbReference>
<evidence type="ECO:0000313" key="7">
    <source>
        <dbReference type="Proteomes" id="UP001339911"/>
    </source>
</evidence>
<dbReference type="RefSeq" id="WP_331209827.1">
    <property type="nucleotide sequence ID" value="NZ_JAZGQL010000017.1"/>
</dbReference>
<gene>
    <name evidence="6" type="ORF">V1634_22345</name>
</gene>
<dbReference type="Proteomes" id="UP001339911">
    <property type="component" value="Unassembled WGS sequence"/>
</dbReference>
<feature type="region of interest" description="Disordered" evidence="2">
    <location>
        <begin position="1"/>
        <end position="45"/>
    </location>
</feature>
<dbReference type="InterPro" id="IPR049818">
    <property type="entry name" value="Expansin_EXLX1-like"/>
</dbReference>
<dbReference type="InterPro" id="IPR036749">
    <property type="entry name" value="Expansin_CBD_sf"/>
</dbReference>
<feature type="domain" description="Expansin-like CBD" evidence="4">
    <location>
        <begin position="208"/>
        <end position="275"/>
    </location>
</feature>
<keyword evidence="1" id="KW-0732">Signal</keyword>
<dbReference type="PANTHER" id="PTHR31836">
    <property type="match status" value="1"/>
</dbReference>
<dbReference type="Gene3D" id="2.40.40.10">
    <property type="entry name" value="RlpA-like domain"/>
    <property type="match status" value="1"/>
</dbReference>
<comment type="caution">
    <text evidence="6">The sequence shown here is derived from an EMBL/GenBank/DDBJ whole genome shotgun (WGS) entry which is preliminary data.</text>
</comment>
<evidence type="ECO:0000256" key="1">
    <source>
        <dbReference type="ARBA" id="ARBA00022729"/>
    </source>
</evidence>
<dbReference type="Gene3D" id="2.60.40.760">
    <property type="entry name" value="Expansin, cellulose-binding-like domain"/>
    <property type="match status" value="1"/>
</dbReference>
<keyword evidence="3" id="KW-1133">Transmembrane helix</keyword>
<protein>
    <submittedName>
        <fullName evidence="6">Expansin EXLX1 family cellulose-binding protein</fullName>
    </submittedName>
</protein>
<dbReference type="SUPFAM" id="SSF50685">
    <property type="entry name" value="Barwin-like endoglucanases"/>
    <property type="match status" value="1"/>
</dbReference>
<evidence type="ECO:0000256" key="3">
    <source>
        <dbReference type="SAM" id="Phobius"/>
    </source>
</evidence>
<sequence length="352" mass="35164">MIEPELPDDPNGTDRTAAGPAGDAGGAGTAGGAVPPGGDSAPIGRPVRRRVSRRWLAGGSAAVLAAVLGLVLVWQFSDSAACAAALAAPPLDRAAPPSGSTVYKGKASHYDGGGSGGNCSLPGPPANRLYAALGSSQYAGSAACGSFLDVTGPKGTVRVMVLDRCGGCTNNKIDLSKQAFAKIADLSEGIISVRYRAAVDPPLPGPLTFRLKSGASQYWFAVQVGNHGNPVRSVAVKRAGSSWRAAKRGSDNYWVIDGGMGPGPYSIRVVDVYGHEAVGTGVRLAPRQVQRSTVRMYPATRAAPSTSPAPGPSATPVPTAAPTPAPSTPTGADPAGQPVAGAAGGPVPVGCG</sequence>
<feature type="domain" description="RlpA-like protein double-psi beta-barrel" evidence="5">
    <location>
        <begin position="144"/>
        <end position="195"/>
    </location>
</feature>
<feature type="transmembrane region" description="Helical" evidence="3">
    <location>
        <begin position="55"/>
        <end position="76"/>
    </location>
</feature>
<name>A0ABU7SI18_9ACTN</name>
<dbReference type="PANTHER" id="PTHR31836:SF21">
    <property type="entry name" value="EXPANSIN-LIKE PROTEIN 7"/>
    <property type="match status" value="1"/>
</dbReference>
<organism evidence="6 7">
    <name type="scientific">Plantactinospora veratri</name>
    <dbReference type="NCBI Taxonomy" id="1436122"/>
    <lineage>
        <taxon>Bacteria</taxon>
        <taxon>Bacillati</taxon>
        <taxon>Actinomycetota</taxon>
        <taxon>Actinomycetes</taxon>
        <taxon>Micromonosporales</taxon>
        <taxon>Micromonosporaceae</taxon>
        <taxon>Plantactinospora</taxon>
    </lineage>
</organism>
<evidence type="ECO:0000259" key="5">
    <source>
        <dbReference type="Pfam" id="PF03330"/>
    </source>
</evidence>
<proteinExistence type="predicted"/>
<dbReference type="CDD" id="cd22272">
    <property type="entry name" value="DPBB_EXLX1-like"/>
    <property type="match status" value="1"/>
</dbReference>
<dbReference type="EMBL" id="JAZGQL010000017">
    <property type="protein sequence ID" value="MEE6309575.1"/>
    <property type="molecule type" value="Genomic_DNA"/>
</dbReference>
<feature type="compositionally biased region" description="Gly residues" evidence="2">
    <location>
        <begin position="22"/>
        <end position="35"/>
    </location>
</feature>
<dbReference type="InterPro" id="IPR009009">
    <property type="entry name" value="RlpA-like_DPBB"/>
</dbReference>
<dbReference type="InterPro" id="IPR036908">
    <property type="entry name" value="RlpA-like_sf"/>
</dbReference>